<name>A0A543KR25_9MICO</name>
<evidence type="ECO:0000313" key="5">
    <source>
        <dbReference type="Proteomes" id="UP000315133"/>
    </source>
</evidence>
<dbReference type="PIRSF" id="PIRSF020623">
    <property type="entry name" value="PaaX"/>
    <property type="match status" value="1"/>
</dbReference>
<dbReference type="Pfam" id="PF07848">
    <property type="entry name" value="PaaX"/>
    <property type="match status" value="1"/>
</dbReference>
<dbReference type="Proteomes" id="UP000315133">
    <property type="component" value="Unassembled WGS sequence"/>
</dbReference>
<organism evidence="4 5">
    <name type="scientific">Ornithinimicrobium humiphilum</name>
    <dbReference type="NCBI Taxonomy" id="125288"/>
    <lineage>
        <taxon>Bacteria</taxon>
        <taxon>Bacillati</taxon>
        <taxon>Actinomycetota</taxon>
        <taxon>Actinomycetes</taxon>
        <taxon>Micrococcales</taxon>
        <taxon>Ornithinimicrobiaceae</taxon>
        <taxon>Ornithinimicrobium</taxon>
    </lineage>
</organism>
<sequence length="274" mass="29942">MHARSAVVDLYGDHLREHGWWAPVAGIVTLTSTCNVQPAAARTAVSRLVREGWLVAERHEGVRGYAATPLARERLVRAGERIYADRPPRWSGSWHLVVVDGDGDRRRRDRVAASLGYLGYGRLAPGTWASPWRSPELADALADHGASWTGWTAQPEEVDAAALTARLWDLDALGRAYLDFGATLPDPDRLADLEPAAAYALRAELVHEWRKFLFRDPGLPVEVLPPDWPGQTVRETFLDVAGRLRPAADAFVAATLGAARARPTAARGEAARPA</sequence>
<dbReference type="GO" id="GO:0006351">
    <property type="term" value="P:DNA-templated transcription"/>
    <property type="evidence" value="ECO:0007669"/>
    <property type="project" value="InterPro"/>
</dbReference>
<dbReference type="InterPro" id="IPR013225">
    <property type="entry name" value="PaaX_C"/>
</dbReference>
<dbReference type="AlphaFoldDB" id="A0A543KR25"/>
<dbReference type="PANTHER" id="PTHR30319:SF1">
    <property type="entry name" value="TRANSCRIPTIONAL REPRESSOR PAAX"/>
    <property type="match status" value="1"/>
</dbReference>
<dbReference type="InterPro" id="IPR048846">
    <property type="entry name" value="PaaX-like_central"/>
</dbReference>
<dbReference type="Pfam" id="PF08223">
    <property type="entry name" value="PaaX_C"/>
    <property type="match status" value="1"/>
</dbReference>
<feature type="domain" description="Transcriptional repressor PaaX-like N-terminal" evidence="1">
    <location>
        <begin position="3"/>
        <end position="62"/>
    </location>
</feature>
<keyword evidence="5" id="KW-1185">Reference proteome</keyword>
<protein>
    <submittedName>
        <fullName evidence="4">PaaX family transcriptional regulator</fullName>
    </submittedName>
</protein>
<feature type="domain" description="Transcriptional repressor PaaX-like central Cas2-like" evidence="3">
    <location>
        <begin position="88"/>
        <end position="143"/>
    </location>
</feature>
<dbReference type="Gene3D" id="1.20.58.1460">
    <property type="match status" value="1"/>
</dbReference>
<dbReference type="InterPro" id="IPR012906">
    <property type="entry name" value="PaaX-like_N"/>
</dbReference>
<proteinExistence type="predicted"/>
<gene>
    <name evidence="4" type="ORF">FB476_2430</name>
</gene>
<dbReference type="Gene3D" id="1.10.10.10">
    <property type="entry name" value="Winged helix-like DNA-binding domain superfamily/Winged helix DNA-binding domain"/>
    <property type="match status" value="1"/>
</dbReference>
<dbReference type="InterPro" id="IPR036388">
    <property type="entry name" value="WH-like_DNA-bd_sf"/>
</dbReference>
<evidence type="ECO:0000259" key="1">
    <source>
        <dbReference type="Pfam" id="PF07848"/>
    </source>
</evidence>
<accession>A0A543KR25</accession>
<dbReference type="Pfam" id="PF20803">
    <property type="entry name" value="PaaX_M"/>
    <property type="match status" value="1"/>
</dbReference>
<dbReference type="EMBL" id="VFPU01000001">
    <property type="protein sequence ID" value="TQM97517.1"/>
    <property type="molecule type" value="Genomic_DNA"/>
</dbReference>
<evidence type="ECO:0000313" key="4">
    <source>
        <dbReference type="EMBL" id="TQM97517.1"/>
    </source>
</evidence>
<dbReference type="OrthoDB" id="2270427at2"/>
<evidence type="ECO:0000259" key="3">
    <source>
        <dbReference type="Pfam" id="PF20803"/>
    </source>
</evidence>
<evidence type="ECO:0000259" key="2">
    <source>
        <dbReference type="Pfam" id="PF08223"/>
    </source>
</evidence>
<dbReference type="InterPro" id="IPR011965">
    <property type="entry name" value="PaaX_trns_reg"/>
</dbReference>
<reference evidence="4 5" key="1">
    <citation type="submission" date="2019-06" db="EMBL/GenBank/DDBJ databases">
        <title>Sequencing the genomes of 1000 actinobacteria strains.</title>
        <authorList>
            <person name="Klenk H.-P."/>
        </authorList>
    </citation>
    <scope>NUCLEOTIDE SEQUENCE [LARGE SCALE GENOMIC DNA]</scope>
    <source>
        <strain evidence="4 5">DSM 12362</strain>
    </source>
</reference>
<comment type="caution">
    <text evidence="4">The sequence shown here is derived from an EMBL/GenBank/DDBJ whole genome shotgun (WGS) entry which is preliminary data.</text>
</comment>
<feature type="domain" description="Transcriptional repressor PaaX-like C-terminal" evidence="2">
    <location>
        <begin position="168"/>
        <end position="253"/>
    </location>
</feature>
<dbReference type="RefSeq" id="WP_141819133.1">
    <property type="nucleotide sequence ID" value="NZ_BAAAIL010000002.1"/>
</dbReference>
<dbReference type="Gene3D" id="3.30.70.2650">
    <property type="match status" value="1"/>
</dbReference>
<dbReference type="PANTHER" id="PTHR30319">
    <property type="entry name" value="PHENYLACETIC ACID REGULATOR-RELATED TRANSCRIPTIONAL REPRESSOR"/>
    <property type="match status" value="1"/>
</dbReference>